<dbReference type="HOGENOM" id="CLU_053928_0_1_10"/>
<evidence type="ECO:0000256" key="3">
    <source>
        <dbReference type="ARBA" id="ARBA00006534"/>
    </source>
</evidence>
<dbReference type="KEGG" id="dfe:Dfer_1621"/>
<evidence type="ECO:0000313" key="11">
    <source>
        <dbReference type="Proteomes" id="UP000002011"/>
    </source>
</evidence>
<dbReference type="InterPro" id="IPR005320">
    <property type="entry name" value="Peptidase_S51"/>
</dbReference>
<evidence type="ECO:0000256" key="9">
    <source>
        <dbReference type="SAM" id="SignalP"/>
    </source>
</evidence>
<dbReference type="SUPFAM" id="SSF52317">
    <property type="entry name" value="Class I glutamine amidotransferase-like"/>
    <property type="match status" value="1"/>
</dbReference>
<protein>
    <recommendedName>
        <fullName evidence="5">Cyanophycinase</fullName>
        <ecNumber evidence="4">3.4.15.6</ecNumber>
    </recommendedName>
</protein>
<dbReference type="EMBL" id="CP001619">
    <property type="protein sequence ID" value="ACT92863.1"/>
    <property type="molecule type" value="Genomic_DNA"/>
</dbReference>
<dbReference type="MEROPS" id="S51.003"/>
<dbReference type="OrthoDB" id="9799980at2"/>
<feature type="signal peptide" evidence="9">
    <location>
        <begin position="1"/>
        <end position="17"/>
    </location>
</feature>
<proteinExistence type="inferred from homology"/>
<evidence type="ECO:0000256" key="6">
    <source>
        <dbReference type="ARBA" id="ARBA00022670"/>
    </source>
</evidence>
<keyword evidence="9" id="KW-0732">Signal</keyword>
<dbReference type="Gene3D" id="3.40.50.880">
    <property type="match status" value="1"/>
</dbReference>
<comment type="catalytic activity">
    <reaction evidence="1">
        <text>[L-4-(L-arginin-2-N-yl)aspartate](n) + H2O = [L-4-(L-arginin-2-N-yl)aspartate](n-1) + L-4-(L-arginin-2-N-yl)aspartate</text>
        <dbReference type="Rhea" id="RHEA:12845"/>
        <dbReference type="Rhea" id="RHEA-COMP:13728"/>
        <dbReference type="Rhea" id="RHEA-COMP:13734"/>
        <dbReference type="ChEBI" id="CHEBI:15377"/>
        <dbReference type="ChEBI" id="CHEBI:137986"/>
        <dbReference type="ChEBI" id="CHEBI:137991"/>
        <dbReference type="EC" id="3.4.15.6"/>
    </reaction>
</comment>
<dbReference type="NCBIfam" id="TIGR02069">
    <property type="entry name" value="cyanophycinase"/>
    <property type="match status" value="1"/>
</dbReference>
<sequence>MKSRFLFSTLLAGIALASLDTLHAQTPVTVKKNAITRHGPENGSLIIIGGGGATPEIWQRFVQLAGGKDKAKIVVITAAGGDSAAYDKKSVELVKRETGIANVTLLHTNDLKEANSEKFVAPIRSATGVYIVGGRQWRIADSYLNTLTHQAFQELLDRGGVISGTSAGASIQGSFLWRGDTKGPHILVGDHTQGLGFLKNSVIDQHLFRRNRQFDLVDFVKNAPELIGIGLDEATSIVVQKDTLEVVGRSYASIYDYNTIIGSGAKHVQGSREVPTASNGPFFFLHEGQKYDLKERKVIQAPRRQQDPEAISGNKGK</sequence>
<comment type="similarity">
    <text evidence="3">Belongs to the peptidase S51 family.</text>
</comment>
<dbReference type="PANTHER" id="PTHR36175:SF1">
    <property type="entry name" value="CYANOPHYCINASE"/>
    <property type="match status" value="1"/>
</dbReference>
<dbReference type="GO" id="GO:0006508">
    <property type="term" value="P:proteolysis"/>
    <property type="evidence" value="ECO:0007669"/>
    <property type="project" value="UniProtKB-KW"/>
</dbReference>
<accession>C6VSP1</accession>
<dbReference type="STRING" id="471854.Dfer_1621"/>
<evidence type="ECO:0000256" key="4">
    <source>
        <dbReference type="ARBA" id="ARBA00013115"/>
    </source>
</evidence>
<keyword evidence="8" id="KW-0720">Serine protease</keyword>
<evidence type="ECO:0000256" key="8">
    <source>
        <dbReference type="ARBA" id="ARBA00022825"/>
    </source>
</evidence>
<evidence type="ECO:0000256" key="2">
    <source>
        <dbReference type="ARBA" id="ARBA00002039"/>
    </source>
</evidence>
<gene>
    <name evidence="10" type="ordered locus">Dfer_1621</name>
</gene>
<dbReference type="GO" id="GO:0008236">
    <property type="term" value="F:serine-type peptidase activity"/>
    <property type="evidence" value="ECO:0007669"/>
    <property type="project" value="UniProtKB-KW"/>
</dbReference>
<feature type="chain" id="PRO_5002971703" description="Cyanophycinase" evidence="9">
    <location>
        <begin position="18"/>
        <end position="317"/>
    </location>
</feature>
<dbReference type="PANTHER" id="PTHR36175">
    <property type="entry name" value="CYANOPHYCINASE"/>
    <property type="match status" value="1"/>
</dbReference>
<keyword evidence="6" id="KW-0645">Protease</keyword>
<dbReference type="InterPro" id="IPR011811">
    <property type="entry name" value="Peptidase_S51_cyanophycinase"/>
</dbReference>
<dbReference type="Proteomes" id="UP000002011">
    <property type="component" value="Chromosome"/>
</dbReference>
<organism evidence="10 11">
    <name type="scientific">Dyadobacter fermentans (strain ATCC 700827 / DSM 18053 / CIP 107007 / KCTC 52180 / NS114)</name>
    <dbReference type="NCBI Taxonomy" id="471854"/>
    <lineage>
        <taxon>Bacteria</taxon>
        <taxon>Pseudomonadati</taxon>
        <taxon>Bacteroidota</taxon>
        <taxon>Cytophagia</taxon>
        <taxon>Cytophagales</taxon>
        <taxon>Spirosomataceae</taxon>
        <taxon>Dyadobacter</taxon>
    </lineage>
</organism>
<evidence type="ECO:0000256" key="7">
    <source>
        <dbReference type="ARBA" id="ARBA00022801"/>
    </source>
</evidence>
<name>C6VSP1_DYAFD</name>
<reference evidence="10 11" key="1">
    <citation type="journal article" date="2009" name="Stand. Genomic Sci.">
        <title>Complete genome sequence of Dyadobacter fermentans type strain (NS114).</title>
        <authorList>
            <person name="Lang E."/>
            <person name="Lapidus A."/>
            <person name="Chertkov O."/>
            <person name="Brettin T."/>
            <person name="Detter J.C."/>
            <person name="Han C."/>
            <person name="Copeland A."/>
            <person name="Glavina Del Rio T."/>
            <person name="Nolan M."/>
            <person name="Chen F."/>
            <person name="Lucas S."/>
            <person name="Tice H."/>
            <person name="Cheng J.F."/>
            <person name="Land M."/>
            <person name="Hauser L."/>
            <person name="Chang Y.J."/>
            <person name="Jeffries C.D."/>
            <person name="Kopitz M."/>
            <person name="Bruce D."/>
            <person name="Goodwin L."/>
            <person name="Pitluck S."/>
            <person name="Ovchinnikova G."/>
            <person name="Pati A."/>
            <person name="Ivanova N."/>
            <person name="Mavrommatis K."/>
            <person name="Chen A."/>
            <person name="Palaniappan K."/>
            <person name="Chain P."/>
            <person name="Bristow J."/>
            <person name="Eisen J.A."/>
            <person name="Markowitz V."/>
            <person name="Hugenholtz P."/>
            <person name="Goker M."/>
            <person name="Rohde M."/>
            <person name="Kyrpides N.C."/>
            <person name="Klenk H.P."/>
        </authorList>
    </citation>
    <scope>NUCLEOTIDE SEQUENCE [LARGE SCALE GENOMIC DNA]</scope>
    <source>
        <strain evidence="11">ATCC 700827 / DSM 18053 / CIP 107007 / KCTC 52180 / NS114</strain>
    </source>
</reference>
<evidence type="ECO:0000256" key="5">
    <source>
        <dbReference type="ARBA" id="ARBA00015719"/>
    </source>
</evidence>
<keyword evidence="11" id="KW-1185">Reference proteome</keyword>
<dbReference type="EC" id="3.4.15.6" evidence="4"/>
<keyword evidence="7" id="KW-0378">Hydrolase</keyword>
<dbReference type="Pfam" id="PF03575">
    <property type="entry name" value="Peptidase_S51"/>
    <property type="match status" value="1"/>
</dbReference>
<dbReference type="RefSeq" id="WP_015811117.1">
    <property type="nucleotide sequence ID" value="NC_013037.1"/>
</dbReference>
<dbReference type="GO" id="GO:0008241">
    <property type="term" value="F:peptidyl-dipeptidase activity"/>
    <property type="evidence" value="ECO:0007669"/>
    <property type="project" value="UniProtKB-EC"/>
</dbReference>
<dbReference type="eggNOG" id="COG4242">
    <property type="taxonomic scope" value="Bacteria"/>
</dbReference>
<comment type="function">
    <text evidence="2">Exopeptidase that catalyzes the hydrolytic cleavage of multi-L-arginyl-poly-L-aspartic acid (cyanophycin; a water-insoluble reserve polymer) into aspartate-arginine dipeptides.</text>
</comment>
<dbReference type="AlphaFoldDB" id="C6VSP1"/>
<evidence type="ECO:0000313" key="10">
    <source>
        <dbReference type="EMBL" id="ACT92863.1"/>
    </source>
</evidence>
<dbReference type="CDD" id="cd03145">
    <property type="entry name" value="GAT1_cyanophycinase"/>
    <property type="match status" value="1"/>
</dbReference>
<evidence type="ECO:0000256" key="1">
    <source>
        <dbReference type="ARBA" id="ARBA00001092"/>
    </source>
</evidence>
<dbReference type="InterPro" id="IPR029062">
    <property type="entry name" value="Class_I_gatase-like"/>
</dbReference>